<evidence type="ECO:0000313" key="1">
    <source>
        <dbReference type="EMBL" id="MBD3324637.1"/>
    </source>
</evidence>
<proteinExistence type="predicted"/>
<gene>
    <name evidence="1" type="ORF">GF339_08640</name>
</gene>
<dbReference type="SUPFAM" id="SSF46689">
    <property type="entry name" value="Homeodomain-like"/>
    <property type="match status" value="1"/>
</dbReference>
<dbReference type="InterPro" id="IPR036388">
    <property type="entry name" value="WH-like_DNA-bd_sf"/>
</dbReference>
<dbReference type="InterPro" id="IPR007367">
    <property type="entry name" value="DUF433"/>
</dbReference>
<sequence length="59" mass="6485">MTDQLLLQRITADPHILAGKPVIKGTRLSVEYILNLLGHGATIDEILQEYVGLTPDDTI</sequence>
<dbReference type="AlphaFoldDB" id="A0A9D5JVE6"/>
<dbReference type="InterPro" id="IPR009057">
    <property type="entry name" value="Homeodomain-like_sf"/>
</dbReference>
<dbReference type="PANTHER" id="PTHR34849:SF3">
    <property type="entry name" value="SSR2962 PROTEIN"/>
    <property type="match status" value="1"/>
</dbReference>
<dbReference type="Pfam" id="PF04255">
    <property type="entry name" value="DUF433"/>
    <property type="match status" value="1"/>
</dbReference>
<reference evidence="1" key="1">
    <citation type="submission" date="2019-11" db="EMBL/GenBank/DDBJ databases">
        <title>Microbial mats filling the niche in hypersaline microbial mats.</title>
        <authorList>
            <person name="Wong H.L."/>
            <person name="Macleod F.I."/>
            <person name="White R.A. III"/>
            <person name="Burns B.P."/>
        </authorList>
    </citation>
    <scope>NUCLEOTIDE SEQUENCE</scope>
    <source>
        <strain evidence="1">Rbin_158</strain>
    </source>
</reference>
<name>A0A9D5JVE6_9BACT</name>
<dbReference type="PANTHER" id="PTHR34849">
    <property type="entry name" value="SSL5025 PROTEIN"/>
    <property type="match status" value="1"/>
</dbReference>
<accession>A0A9D5JVE6</accession>
<dbReference type="EMBL" id="WJJP01000269">
    <property type="protein sequence ID" value="MBD3324637.1"/>
    <property type="molecule type" value="Genomic_DNA"/>
</dbReference>
<dbReference type="Gene3D" id="1.10.10.10">
    <property type="entry name" value="Winged helix-like DNA-binding domain superfamily/Winged helix DNA-binding domain"/>
    <property type="match status" value="1"/>
</dbReference>
<protein>
    <submittedName>
        <fullName evidence="1">DUF433 domain-containing protein</fullName>
    </submittedName>
</protein>
<dbReference type="Proteomes" id="UP000649604">
    <property type="component" value="Unassembled WGS sequence"/>
</dbReference>
<evidence type="ECO:0000313" key="2">
    <source>
        <dbReference type="Proteomes" id="UP000649604"/>
    </source>
</evidence>
<organism evidence="1 2">
    <name type="scientific">candidate division KSB3 bacterium</name>
    <dbReference type="NCBI Taxonomy" id="2044937"/>
    <lineage>
        <taxon>Bacteria</taxon>
        <taxon>candidate division KSB3</taxon>
    </lineage>
</organism>
<comment type="caution">
    <text evidence="1">The sequence shown here is derived from an EMBL/GenBank/DDBJ whole genome shotgun (WGS) entry which is preliminary data.</text>
</comment>